<reference evidence="1" key="1">
    <citation type="submission" date="2023-06" db="EMBL/GenBank/DDBJ databases">
        <title>Genome-scale phylogeny and comparative genomics of the fungal order Sordariales.</title>
        <authorList>
            <consortium name="Lawrence Berkeley National Laboratory"/>
            <person name="Hensen N."/>
            <person name="Bonometti L."/>
            <person name="Westerberg I."/>
            <person name="Brannstrom I.O."/>
            <person name="Guillou S."/>
            <person name="Cros-Aarteil S."/>
            <person name="Calhoun S."/>
            <person name="Haridas S."/>
            <person name="Kuo A."/>
            <person name="Mondo S."/>
            <person name="Pangilinan J."/>
            <person name="Riley R."/>
            <person name="LaButti K."/>
            <person name="Andreopoulos B."/>
            <person name="Lipzen A."/>
            <person name="Chen C."/>
            <person name="Yanf M."/>
            <person name="Daum C."/>
            <person name="Ng V."/>
            <person name="Clum A."/>
            <person name="Steindorff A."/>
            <person name="Ohm R."/>
            <person name="Martin F."/>
            <person name="Silar P."/>
            <person name="Natvig D."/>
            <person name="Lalanne C."/>
            <person name="Gautier V."/>
            <person name="Ament-velasquez S.L."/>
            <person name="Kruys A."/>
            <person name="Hutchinson M.I."/>
            <person name="Powell A.J."/>
            <person name="Barry K."/>
            <person name="Miller A.N."/>
            <person name="Grigoriev I.V."/>
            <person name="Debuchy R."/>
            <person name="Gladieux P."/>
            <person name="Thoren M.H."/>
            <person name="Johannesson H."/>
        </authorList>
    </citation>
    <scope>NUCLEOTIDE SEQUENCE</scope>
    <source>
        <strain evidence="1">SMH3391-2</strain>
    </source>
</reference>
<keyword evidence="2" id="KW-1185">Reference proteome</keyword>
<accession>A0AA40BYU0</accession>
<gene>
    <name evidence="1" type="ORF">B0T17DRAFT_342483</name>
</gene>
<dbReference type="Proteomes" id="UP001174934">
    <property type="component" value="Unassembled WGS sequence"/>
</dbReference>
<evidence type="ECO:0000313" key="1">
    <source>
        <dbReference type="EMBL" id="KAK0618545.1"/>
    </source>
</evidence>
<protein>
    <submittedName>
        <fullName evidence="1">Uncharacterized protein</fullName>
    </submittedName>
</protein>
<dbReference type="EMBL" id="JAULSR010000005">
    <property type="protein sequence ID" value="KAK0618545.1"/>
    <property type="molecule type" value="Genomic_DNA"/>
</dbReference>
<proteinExistence type="predicted"/>
<name>A0AA40BYU0_9PEZI</name>
<dbReference type="AlphaFoldDB" id="A0AA40BYU0"/>
<sequence length="287" mass="32128">MHNQKNRLQSLPIWSSKFLVHNQQARREEIRNTKTGMARAASSSAFGTVWRLAAYQGYACDTSLVFRNTSSIPCSSWAMTADNRQTQAKARRIVPQNTDERLPWNWVRAATAAQLLPMHMPLKSQLISPPSFTTSSGCPTLEGSFKVTTMLPSYQFIRRFFWGRRPSQTVPCAKSSSPSIPCICGPFRLYPPLIRLFRFSTDLQNAALALLALPSSRTHTGLLSSLQTHSPTTTTIKTPQDAVLVCRIYSGPDNQCPIESSSRLRRHLPISEVLRRPSAFYLHSTGC</sequence>
<comment type="caution">
    <text evidence="1">The sequence shown here is derived from an EMBL/GenBank/DDBJ whole genome shotgun (WGS) entry which is preliminary data.</text>
</comment>
<evidence type="ECO:0000313" key="2">
    <source>
        <dbReference type="Proteomes" id="UP001174934"/>
    </source>
</evidence>
<organism evidence="1 2">
    <name type="scientific">Bombardia bombarda</name>
    <dbReference type="NCBI Taxonomy" id="252184"/>
    <lineage>
        <taxon>Eukaryota</taxon>
        <taxon>Fungi</taxon>
        <taxon>Dikarya</taxon>
        <taxon>Ascomycota</taxon>
        <taxon>Pezizomycotina</taxon>
        <taxon>Sordariomycetes</taxon>
        <taxon>Sordariomycetidae</taxon>
        <taxon>Sordariales</taxon>
        <taxon>Lasiosphaeriaceae</taxon>
        <taxon>Bombardia</taxon>
    </lineage>
</organism>